<protein>
    <submittedName>
        <fullName evidence="3">Uncharacterized protein (UPF0548 family)</fullName>
    </submittedName>
</protein>
<feature type="region of interest" description="Disordered" evidence="1">
    <location>
        <begin position="1"/>
        <end position="30"/>
    </location>
</feature>
<evidence type="ECO:0000313" key="3">
    <source>
        <dbReference type="EMBL" id="MBM7507632.1"/>
    </source>
</evidence>
<dbReference type="Pfam" id="PF09348">
    <property type="entry name" value="DUF1990"/>
    <property type="match status" value="1"/>
</dbReference>
<evidence type="ECO:0000259" key="2">
    <source>
        <dbReference type="Pfam" id="PF09348"/>
    </source>
</evidence>
<comment type="caution">
    <text evidence="3">The sequence shown here is derived from an EMBL/GenBank/DDBJ whole genome shotgun (WGS) entry which is preliminary data.</text>
</comment>
<organism evidence="3 4">
    <name type="scientific">Nocardioides salarius</name>
    <dbReference type="NCBI Taxonomy" id="374513"/>
    <lineage>
        <taxon>Bacteria</taxon>
        <taxon>Bacillati</taxon>
        <taxon>Actinomycetota</taxon>
        <taxon>Actinomycetes</taxon>
        <taxon>Propionibacteriales</taxon>
        <taxon>Nocardioidaceae</taxon>
        <taxon>Nocardioides</taxon>
    </lineage>
</organism>
<name>A0ABS2M903_9ACTN</name>
<dbReference type="EMBL" id="JAFBBZ010000001">
    <property type="protein sequence ID" value="MBM7507632.1"/>
    <property type="molecule type" value="Genomic_DNA"/>
</dbReference>
<gene>
    <name evidence="3" type="ORF">JOE61_001446</name>
</gene>
<accession>A0ABS2M903</accession>
<dbReference type="PANTHER" id="PTHR34202:SF1">
    <property type="entry name" value="UPF0548 PROTEIN"/>
    <property type="match status" value="1"/>
</dbReference>
<reference evidence="3 4" key="1">
    <citation type="submission" date="2021-01" db="EMBL/GenBank/DDBJ databases">
        <title>Sequencing the genomes of 1000 actinobacteria strains.</title>
        <authorList>
            <person name="Klenk H.-P."/>
        </authorList>
    </citation>
    <scope>NUCLEOTIDE SEQUENCE [LARGE SCALE GENOMIC DNA]</scope>
    <source>
        <strain evidence="3 4">DSM 18239</strain>
    </source>
</reference>
<dbReference type="RefSeq" id="WP_193670712.1">
    <property type="nucleotide sequence ID" value="NZ_JACDTV010000017.1"/>
</dbReference>
<proteinExistence type="predicted"/>
<dbReference type="InterPro" id="IPR018960">
    <property type="entry name" value="DUF1990"/>
</dbReference>
<evidence type="ECO:0000256" key="1">
    <source>
        <dbReference type="SAM" id="MobiDB-lite"/>
    </source>
</evidence>
<feature type="domain" description="DUF1990" evidence="2">
    <location>
        <begin position="14"/>
        <end position="169"/>
    </location>
</feature>
<sequence length="181" mass="19466">MNQGEGVGREGALTYEPVGATRGEPPAGFDHLRHSRVVGRGRPQLETAARAVLGWQAQDLLGSRVQPGDRPAAEGDVVGVRLGLGPWALRAPARVLYVVDQPDRRGFAYGTLPGHPLTGEEAFVVHLEPDGSVVFTVTAYSRPAWPLVRAAGPLLPLFQQVMARRYARAIARAVRQAHRAG</sequence>
<dbReference type="Proteomes" id="UP000732378">
    <property type="component" value="Unassembled WGS sequence"/>
</dbReference>
<dbReference type="PANTHER" id="PTHR34202">
    <property type="entry name" value="UPF0548 PROTEIN"/>
    <property type="match status" value="1"/>
</dbReference>
<keyword evidence="4" id="KW-1185">Reference proteome</keyword>
<dbReference type="PIRSF" id="PIRSF010260">
    <property type="entry name" value="UCP010260"/>
    <property type="match status" value="1"/>
</dbReference>
<dbReference type="InterPro" id="IPR014457">
    <property type="entry name" value="UCP010260"/>
</dbReference>
<evidence type="ECO:0000313" key="4">
    <source>
        <dbReference type="Proteomes" id="UP000732378"/>
    </source>
</evidence>